<evidence type="ECO:0000256" key="1">
    <source>
        <dbReference type="SAM" id="SignalP"/>
    </source>
</evidence>
<organism evidence="2 3">
    <name type="scientific">Yanghanlia caeni</name>
    <dbReference type="NCBI Taxonomy" id="3064283"/>
    <lineage>
        <taxon>Bacteria</taxon>
        <taxon>Pseudomonadati</taxon>
        <taxon>Pseudomonadota</taxon>
        <taxon>Betaproteobacteria</taxon>
        <taxon>Burkholderiales</taxon>
        <taxon>Alcaligenaceae</taxon>
        <taxon>Yanghanlia</taxon>
    </lineage>
</organism>
<dbReference type="RefSeq" id="WP_165277915.1">
    <property type="nucleotide sequence ID" value="NZ_JAUZQE010000007.1"/>
</dbReference>
<dbReference type="PROSITE" id="PS51257">
    <property type="entry name" value="PROKAR_LIPOPROTEIN"/>
    <property type="match status" value="1"/>
</dbReference>
<protein>
    <submittedName>
        <fullName evidence="2">Outer membrane protein assembly factor BamC</fullName>
    </submittedName>
</protein>
<dbReference type="EMBL" id="JAUZQE010000007">
    <property type="protein sequence ID" value="MDR4125216.1"/>
    <property type="molecule type" value="Genomic_DNA"/>
</dbReference>
<comment type="caution">
    <text evidence="2">The sequence shown here is derived from an EMBL/GenBank/DDBJ whole genome shotgun (WGS) entry which is preliminary data.</text>
</comment>
<sequence length="375" mass="41668">MTNHFKKTCRIGSAIGLSALLLSGCSTVNQALGLEEPVDYKSTVAGDPLSIPPDLTQANRDARYVAPEGVTTFSQYAAAQADQPATGQSQVLPQHDDIEVKRDGDLRWLVVHRPVEDIYPQLLEFWNEQGFTIRSEDPRTGLIETDWAENRAKIPEGWIRSILGSIIDQVFDSGERERFRMRLERVDANRSEIYISHQHMYEQPTADGAAFRWVHGKEDPGLNAAMLARLMVFLGTDVKTASGRIAEAEKVDTQPSVQAVPDRTALALNESFDRAWRRVGVAIDSAGFSVEDRDRSQGDYYIRYLDADTGEKIEQQNFFGRLFGGKNTAEPVSYRIHVQEQGGGSLVTVLDANGVVQEDATAKRILAVLVENMAQ</sequence>
<name>A0ABU1D466_9BURK</name>
<proteinExistence type="predicted"/>
<evidence type="ECO:0000313" key="3">
    <source>
        <dbReference type="Proteomes" id="UP001232156"/>
    </source>
</evidence>
<feature type="signal peptide" evidence="1">
    <location>
        <begin position="1"/>
        <end position="31"/>
    </location>
</feature>
<evidence type="ECO:0000313" key="2">
    <source>
        <dbReference type="EMBL" id="MDR4125216.1"/>
    </source>
</evidence>
<dbReference type="InterPro" id="IPR042268">
    <property type="entry name" value="BamC_C"/>
</dbReference>
<gene>
    <name evidence="2" type="primary">bamC</name>
    <name evidence="2" type="ORF">Q8947_04345</name>
</gene>
<keyword evidence="3" id="KW-1185">Reference proteome</keyword>
<dbReference type="Pfam" id="PF06804">
    <property type="entry name" value="Lipoprotein_18"/>
    <property type="match status" value="1"/>
</dbReference>
<accession>A0ABU1D466</accession>
<feature type="chain" id="PRO_5046785095" evidence="1">
    <location>
        <begin position="32"/>
        <end position="375"/>
    </location>
</feature>
<keyword evidence="1" id="KW-0732">Signal</keyword>
<reference evidence="2 3" key="1">
    <citation type="submission" date="2023-08" db="EMBL/GenBank/DDBJ databases">
        <title>Alcaligenaceae gen. nov., a novel taxon isolated from the sludge of Yixing Pesticide Factory.</title>
        <authorList>
            <person name="Ruan L."/>
        </authorList>
    </citation>
    <scope>NUCLEOTIDE SEQUENCE [LARGE SCALE GENOMIC DNA]</scope>
    <source>
        <strain evidence="2 3">LG-2</strain>
    </source>
</reference>
<dbReference type="Gene3D" id="3.30.310.170">
    <property type="entry name" value="Outer membrane protein assembly factor BamC"/>
    <property type="match status" value="1"/>
</dbReference>
<dbReference type="InterPro" id="IPR010653">
    <property type="entry name" value="NlpB/DapX"/>
</dbReference>
<dbReference type="Proteomes" id="UP001232156">
    <property type="component" value="Unassembled WGS sequence"/>
</dbReference>